<feature type="transmembrane region" description="Helical" evidence="5">
    <location>
        <begin position="66"/>
        <end position="86"/>
    </location>
</feature>
<dbReference type="RefSeq" id="WP_345337840.1">
    <property type="nucleotide sequence ID" value="NZ_BAABLI010000004.1"/>
</dbReference>
<evidence type="ECO:0000256" key="2">
    <source>
        <dbReference type="ARBA" id="ARBA00022692"/>
    </source>
</evidence>
<feature type="transmembrane region" description="Helical" evidence="5">
    <location>
        <begin position="213"/>
        <end position="234"/>
    </location>
</feature>
<feature type="transmembrane region" description="Helical" evidence="5">
    <location>
        <begin position="92"/>
        <end position="112"/>
    </location>
</feature>
<feature type="transmembrane region" description="Helical" evidence="5">
    <location>
        <begin position="246"/>
        <end position="265"/>
    </location>
</feature>
<proteinExistence type="predicted"/>
<feature type="transmembrane region" description="Helical" evidence="5">
    <location>
        <begin position="36"/>
        <end position="54"/>
    </location>
</feature>
<sequence>MSTASFLRLILLAALWGASFLFLRIAAPAMGSVALIASRVALAALLLAVVAVWLRKAPKLGLHWRHYLVLGLLNSAVPWVLLAYAAHTLSASVMSILNATAPMWGMVCVALVDRQGVSAKRLLGLVLGTVGVAMLVGLDPTLFGDGAQTDSKGMWLAVAAMLTGTLCYGIASTYTRSVKGVDAFNNAHGSMWAATLLLAPLLLFYPVQSEPNTLVMSSVAVLGVACTGIALLIYFKLVADEGAPSALTVTYLIPMFGVLWGHLFLDEQVGWHTLVGSCVVLMGTALVTGFSPLRLFGKAKA</sequence>
<evidence type="ECO:0000256" key="4">
    <source>
        <dbReference type="ARBA" id="ARBA00023136"/>
    </source>
</evidence>
<keyword evidence="4 5" id="KW-0472">Membrane</keyword>
<reference evidence="8" key="1">
    <citation type="journal article" date="2019" name="Int. J. Syst. Evol. Microbiol.">
        <title>The Global Catalogue of Microorganisms (GCM) 10K type strain sequencing project: providing services to taxonomists for standard genome sequencing and annotation.</title>
        <authorList>
            <consortium name="The Broad Institute Genomics Platform"/>
            <consortium name="The Broad Institute Genome Sequencing Center for Infectious Disease"/>
            <person name="Wu L."/>
            <person name="Ma J."/>
        </authorList>
    </citation>
    <scope>NUCLEOTIDE SEQUENCE [LARGE SCALE GENOMIC DNA]</scope>
    <source>
        <strain evidence="8">CGMCC 1.10992</strain>
    </source>
</reference>
<accession>A0ABW4XHX0</accession>
<evidence type="ECO:0000256" key="5">
    <source>
        <dbReference type="SAM" id="Phobius"/>
    </source>
</evidence>
<dbReference type="PANTHER" id="PTHR32322">
    <property type="entry name" value="INNER MEMBRANE TRANSPORTER"/>
    <property type="match status" value="1"/>
</dbReference>
<evidence type="ECO:0000259" key="6">
    <source>
        <dbReference type="Pfam" id="PF00892"/>
    </source>
</evidence>
<evidence type="ECO:0000256" key="1">
    <source>
        <dbReference type="ARBA" id="ARBA00004141"/>
    </source>
</evidence>
<keyword evidence="8" id="KW-1185">Reference proteome</keyword>
<comment type="caution">
    <text evidence="7">The sequence shown here is derived from an EMBL/GenBank/DDBJ whole genome shotgun (WGS) entry which is preliminary data.</text>
</comment>
<feature type="transmembrane region" description="Helical" evidence="5">
    <location>
        <begin position="155"/>
        <end position="175"/>
    </location>
</feature>
<dbReference type="InterPro" id="IPR000620">
    <property type="entry name" value="EamA_dom"/>
</dbReference>
<dbReference type="InterPro" id="IPR037185">
    <property type="entry name" value="EmrE-like"/>
</dbReference>
<dbReference type="Pfam" id="PF00892">
    <property type="entry name" value="EamA"/>
    <property type="match status" value="2"/>
</dbReference>
<name>A0ABW4XHX0_9GAMM</name>
<dbReference type="SUPFAM" id="SSF103481">
    <property type="entry name" value="Multidrug resistance efflux transporter EmrE"/>
    <property type="match status" value="2"/>
</dbReference>
<dbReference type="Proteomes" id="UP001597380">
    <property type="component" value="Unassembled WGS sequence"/>
</dbReference>
<comment type="subcellular location">
    <subcellularLocation>
        <location evidence="1">Membrane</location>
        <topology evidence="1">Multi-pass membrane protein</topology>
    </subcellularLocation>
</comment>
<feature type="domain" description="EamA" evidence="6">
    <location>
        <begin position="9"/>
        <end position="136"/>
    </location>
</feature>
<evidence type="ECO:0000256" key="3">
    <source>
        <dbReference type="ARBA" id="ARBA00022989"/>
    </source>
</evidence>
<dbReference type="EMBL" id="JBHUHT010000007">
    <property type="protein sequence ID" value="MFD2095092.1"/>
    <property type="molecule type" value="Genomic_DNA"/>
</dbReference>
<protein>
    <submittedName>
        <fullName evidence="7">DMT family transporter</fullName>
    </submittedName>
</protein>
<gene>
    <name evidence="7" type="ORF">ACFSJ3_03785</name>
</gene>
<feature type="transmembrane region" description="Helical" evidence="5">
    <location>
        <begin position="271"/>
        <end position="293"/>
    </location>
</feature>
<feature type="transmembrane region" description="Helical" evidence="5">
    <location>
        <begin position="124"/>
        <end position="143"/>
    </location>
</feature>
<evidence type="ECO:0000313" key="8">
    <source>
        <dbReference type="Proteomes" id="UP001597380"/>
    </source>
</evidence>
<organism evidence="7 8">
    <name type="scientific">Corallincola platygyrae</name>
    <dbReference type="NCBI Taxonomy" id="1193278"/>
    <lineage>
        <taxon>Bacteria</taxon>
        <taxon>Pseudomonadati</taxon>
        <taxon>Pseudomonadota</taxon>
        <taxon>Gammaproteobacteria</taxon>
        <taxon>Alteromonadales</taxon>
        <taxon>Psychromonadaceae</taxon>
        <taxon>Corallincola</taxon>
    </lineage>
</organism>
<evidence type="ECO:0000313" key="7">
    <source>
        <dbReference type="EMBL" id="MFD2095092.1"/>
    </source>
</evidence>
<feature type="transmembrane region" description="Helical" evidence="5">
    <location>
        <begin position="187"/>
        <end position="207"/>
    </location>
</feature>
<dbReference type="InterPro" id="IPR050638">
    <property type="entry name" value="AA-Vitamin_Transporters"/>
</dbReference>
<keyword evidence="3 5" id="KW-1133">Transmembrane helix</keyword>
<keyword evidence="2 5" id="KW-0812">Transmembrane</keyword>
<dbReference type="PANTHER" id="PTHR32322:SF9">
    <property type="entry name" value="AMINO-ACID METABOLITE EFFLUX PUMP-RELATED"/>
    <property type="match status" value="1"/>
</dbReference>
<feature type="domain" description="EamA" evidence="6">
    <location>
        <begin position="156"/>
        <end position="288"/>
    </location>
</feature>